<evidence type="ECO:0000256" key="3">
    <source>
        <dbReference type="ARBA" id="ARBA00022553"/>
    </source>
</evidence>
<dbReference type="Gene3D" id="3.40.50.2300">
    <property type="match status" value="1"/>
</dbReference>
<dbReference type="EMBL" id="JPVP01000053">
    <property type="protein sequence ID" value="KGR85714.1"/>
    <property type="molecule type" value="Genomic_DNA"/>
</dbReference>
<accession>A0A0A3ILS0</accession>
<dbReference type="PANTHER" id="PTHR45526">
    <property type="entry name" value="TRANSCRIPTIONAL REGULATORY PROTEIN DPIA"/>
    <property type="match status" value="1"/>
</dbReference>
<dbReference type="PANTHER" id="PTHR45526:SF1">
    <property type="entry name" value="TRANSCRIPTIONAL REGULATORY PROTEIN DCUR-RELATED"/>
    <property type="match status" value="1"/>
</dbReference>
<gene>
    <name evidence="11" type="ORF">CD32_07615</name>
</gene>
<evidence type="ECO:0000256" key="5">
    <source>
        <dbReference type="ARBA" id="ARBA00023015"/>
    </source>
</evidence>
<proteinExistence type="predicted"/>
<name>A0A0A3ILS0_9BACI</name>
<dbReference type="eggNOG" id="COG4565">
    <property type="taxonomic scope" value="Bacteria"/>
</dbReference>
<dbReference type="PIRSF" id="PIRSF006171">
    <property type="entry name" value="RR_citrat_malat"/>
    <property type="match status" value="1"/>
</dbReference>
<dbReference type="Proteomes" id="UP000030437">
    <property type="component" value="Unassembled WGS sequence"/>
</dbReference>
<keyword evidence="5" id="KW-0805">Transcription regulation</keyword>
<keyword evidence="4" id="KW-0902">Two-component regulatory system</keyword>
<evidence type="ECO:0000256" key="6">
    <source>
        <dbReference type="ARBA" id="ARBA00023125"/>
    </source>
</evidence>
<feature type="domain" description="Response regulatory" evidence="10">
    <location>
        <begin position="6"/>
        <end position="124"/>
    </location>
</feature>
<dbReference type="GO" id="GO:0000156">
    <property type="term" value="F:phosphorelay response regulator activity"/>
    <property type="evidence" value="ECO:0007669"/>
    <property type="project" value="TreeGrafter"/>
</dbReference>
<dbReference type="Pfam" id="PF20714">
    <property type="entry name" value="HTH_64"/>
    <property type="match status" value="1"/>
</dbReference>
<reference evidence="11 12" key="1">
    <citation type="submission" date="2014-02" db="EMBL/GenBank/DDBJ databases">
        <title>Draft genome sequence of Lysinibacillus odysseyi NBRC 100172.</title>
        <authorList>
            <person name="Zhang F."/>
            <person name="Wang G."/>
            <person name="Zhang L."/>
        </authorList>
    </citation>
    <scope>NUCLEOTIDE SEQUENCE [LARGE SCALE GENOMIC DNA]</scope>
    <source>
        <strain evidence="11 12">NBRC 100172</strain>
    </source>
</reference>
<evidence type="ECO:0000256" key="2">
    <source>
        <dbReference type="ARBA" id="ARBA00022490"/>
    </source>
</evidence>
<dbReference type="GO" id="GO:0005737">
    <property type="term" value="C:cytoplasm"/>
    <property type="evidence" value="ECO:0007669"/>
    <property type="project" value="UniProtKB-SubCell"/>
</dbReference>
<evidence type="ECO:0000313" key="12">
    <source>
        <dbReference type="Proteomes" id="UP000030437"/>
    </source>
</evidence>
<protein>
    <recommendedName>
        <fullName evidence="10">Response regulatory domain-containing protein</fullName>
    </recommendedName>
</protein>
<keyword evidence="8" id="KW-0804">Transcription</keyword>
<dbReference type="GO" id="GO:0003677">
    <property type="term" value="F:DNA binding"/>
    <property type="evidence" value="ECO:0007669"/>
    <property type="project" value="UniProtKB-KW"/>
</dbReference>
<dbReference type="InterPro" id="IPR011006">
    <property type="entry name" value="CheY-like_superfamily"/>
</dbReference>
<evidence type="ECO:0000259" key="10">
    <source>
        <dbReference type="PROSITE" id="PS50110"/>
    </source>
</evidence>
<dbReference type="InterPro" id="IPR024187">
    <property type="entry name" value="Sig_transdc_resp-reg_cit/mal"/>
</dbReference>
<keyword evidence="2" id="KW-0963">Cytoplasm</keyword>
<keyword evidence="3 9" id="KW-0597">Phosphoprotein</keyword>
<comment type="caution">
    <text evidence="11">The sequence shown here is derived from an EMBL/GenBank/DDBJ whole genome shotgun (WGS) entry which is preliminary data.</text>
</comment>
<keyword evidence="7" id="KW-0010">Activator</keyword>
<evidence type="ECO:0000256" key="4">
    <source>
        <dbReference type="ARBA" id="ARBA00023012"/>
    </source>
</evidence>
<dbReference type="PROSITE" id="PS50110">
    <property type="entry name" value="RESPONSE_REGULATORY"/>
    <property type="match status" value="1"/>
</dbReference>
<dbReference type="STRING" id="1220589.CD32_07615"/>
<evidence type="ECO:0000313" key="11">
    <source>
        <dbReference type="EMBL" id="KGR85714.1"/>
    </source>
</evidence>
<dbReference type="InterPro" id="IPR048714">
    <property type="entry name" value="DpiA-like_HTH"/>
</dbReference>
<dbReference type="SUPFAM" id="SSF46785">
    <property type="entry name" value="Winged helix' DNA-binding domain"/>
    <property type="match status" value="1"/>
</dbReference>
<evidence type="ECO:0000256" key="1">
    <source>
        <dbReference type="ARBA" id="ARBA00004496"/>
    </source>
</evidence>
<dbReference type="InterPro" id="IPR001789">
    <property type="entry name" value="Sig_transdc_resp-reg_receiver"/>
</dbReference>
<dbReference type="RefSeq" id="WP_036153080.1">
    <property type="nucleotide sequence ID" value="NZ_AVCX01000008.1"/>
</dbReference>
<dbReference type="GO" id="GO:0003700">
    <property type="term" value="F:DNA-binding transcription factor activity"/>
    <property type="evidence" value="ECO:0007669"/>
    <property type="project" value="InterPro"/>
</dbReference>
<dbReference type="SUPFAM" id="SSF52172">
    <property type="entry name" value="CheY-like"/>
    <property type="match status" value="1"/>
</dbReference>
<dbReference type="InterPro" id="IPR036390">
    <property type="entry name" value="WH_DNA-bd_sf"/>
</dbReference>
<keyword evidence="12" id="KW-1185">Reference proteome</keyword>
<comment type="subcellular location">
    <subcellularLocation>
        <location evidence="1">Cytoplasm</location>
    </subcellularLocation>
</comment>
<evidence type="ECO:0000256" key="8">
    <source>
        <dbReference type="ARBA" id="ARBA00023163"/>
    </source>
</evidence>
<organism evidence="11 12">
    <name type="scientific">Lysinibacillus odysseyi 34hs-1 = NBRC 100172</name>
    <dbReference type="NCBI Taxonomy" id="1220589"/>
    <lineage>
        <taxon>Bacteria</taxon>
        <taxon>Bacillati</taxon>
        <taxon>Bacillota</taxon>
        <taxon>Bacilli</taxon>
        <taxon>Bacillales</taxon>
        <taxon>Bacillaceae</taxon>
        <taxon>Lysinibacillus</taxon>
    </lineage>
</organism>
<dbReference type="SMART" id="SM00448">
    <property type="entry name" value="REC"/>
    <property type="match status" value="1"/>
</dbReference>
<dbReference type="InterPro" id="IPR051271">
    <property type="entry name" value="2C-system_Tx_regulators"/>
</dbReference>
<dbReference type="AlphaFoldDB" id="A0A0A3ILS0"/>
<feature type="modified residue" description="4-aspartylphosphate" evidence="9">
    <location>
        <position position="59"/>
    </location>
</feature>
<dbReference type="Pfam" id="PF00072">
    <property type="entry name" value="Response_reg"/>
    <property type="match status" value="1"/>
</dbReference>
<dbReference type="OrthoDB" id="9759232at2"/>
<sequence length="235" mass="27048">MTKTVGVWIVEDDFRVAQIHADYVNDIGSCTVLENLRSGKETLKKLEEAANLPDIILLDLYIPDVEGYSLIKDIRSLYSAIKIIIISAASEAEHVQDIMNLGVFDYIIKPFEVQRLSQSIDRYRYVEKLFLAKEHLSQKEIDELFSSTFKEGQHEPAAKGIDFHTLQSVKSLFEDNAVEEMTASRLSEEIGTSRSTARRYLEYLVAEQFLETKLIYGSVGRPERKYTYRETYEQN</sequence>
<evidence type="ECO:0000256" key="7">
    <source>
        <dbReference type="ARBA" id="ARBA00023159"/>
    </source>
</evidence>
<evidence type="ECO:0000256" key="9">
    <source>
        <dbReference type="PROSITE-ProRule" id="PRU00169"/>
    </source>
</evidence>
<keyword evidence="6" id="KW-0238">DNA-binding</keyword>